<reference evidence="1 2" key="1">
    <citation type="submission" date="2016-10" db="EMBL/GenBank/DDBJ databases">
        <authorList>
            <person name="de Groot N.N."/>
        </authorList>
    </citation>
    <scope>NUCLEOTIDE SEQUENCE [LARGE SCALE GENOMIC DNA]</scope>
    <source>
        <strain evidence="1 2">DSM 44637</strain>
    </source>
</reference>
<name>A0A1I6AQQ7_9PSEU</name>
<protein>
    <submittedName>
        <fullName evidence="1">Uncharacterized protein</fullName>
    </submittedName>
</protein>
<gene>
    <name evidence="1" type="ORF">SAMN05421854_12087</name>
</gene>
<dbReference type="STRING" id="112413.SAMN05421854_12087"/>
<dbReference type="EMBL" id="FOWC01000020">
    <property type="protein sequence ID" value="SFQ71051.1"/>
    <property type="molecule type" value="Genomic_DNA"/>
</dbReference>
<evidence type="ECO:0000313" key="1">
    <source>
        <dbReference type="EMBL" id="SFQ71051.1"/>
    </source>
</evidence>
<accession>A0A1I6AQQ7</accession>
<organism evidence="1 2">
    <name type="scientific">Amycolatopsis rubida</name>
    <dbReference type="NCBI Taxonomy" id="112413"/>
    <lineage>
        <taxon>Bacteria</taxon>
        <taxon>Bacillati</taxon>
        <taxon>Actinomycetota</taxon>
        <taxon>Actinomycetes</taxon>
        <taxon>Pseudonocardiales</taxon>
        <taxon>Pseudonocardiaceae</taxon>
        <taxon>Amycolatopsis</taxon>
    </lineage>
</organism>
<sequence length="31" mass="3255">MIDGRDLIGVVARALPNPEAGVLAEALSQDY</sequence>
<proteinExistence type="predicted"/>
<evidence type="ECO:0000313" key="2">
    <source>
        <dbReference type="Proteomes" id="UP000199137"/>
    </source>
</evidence>
<dbReference type="Proteomes" id="UP000199137">
    <property type="component" value="Unassembled WGS sequence"/>
</dbReference>
<dbReference type="AlphaFoldDB" id="A0A1I6AQQ7"/>